<dbReference type="STRING" id="742817.HMPREF9449_02947"/>
<dbReference type="GO" id="GO:0016614">
    <property type="term" value="F:oxidoreductase activity, acting on CH-OH group of donors"/>
    <property type="evidence" value="ECO:0007669"/>
    <property type="project" value="UniProtKB-ARBA"/>
</dbReference>
<dbReference type="AlphaFoldDB" id="H1DL11"/>
<evidence type="ECO:0000313" key="6">
    <source>
        <dbReference type="Proteomes" id="UP000004892"/>
    </source>
</evidence>
<dbReference type="eggNOG" id="COG1028">
    <property type="taxonomic scope" value="Bacteria"/>
</dbReference>
<evidence type="ECO:0000256" key="1">
    <source>
        <dbReference type="ARBA" id="ARBA00006484"/>
    </source>
</evidence>
<name>H1DL11_9BACT</name>
<comment type="caution">
    <text evidence="5">The sequence shown here is derived from an EMBL/GenBank/DDBJ whole genome shotgun (WGS) entry which is preliminary data.</text>
</comment>
<dbReference type="SUPFAM" id="SSF51735">
    <property type="entry name" value="NAD(P)-binding Rossmann-fold domains"/>
    <property type="match status" value="1"/>
</dbReference>
<dbReference type="PATRIC" id="fig|742817.3.peg.3153"/>
<dbReference type="PANTHER" id="PTHR48107">
    <property type="entry name" value="NADPH-DEPENDENT ALDEHYDE REDUCTASE-LIKE PROTEIN, CHLOROPLASTIC-RELATED"/>
    <property type="match status" value="1"/>
</dbReference>
<dbReference type="GeneID" id="98070465"/>
<sequence>MEKKNTKEQLKNPLTGYYTGGYKEQPQPSPGIQQKMQPRPDCGEESYEGHQRLAGRKALITGGDSGIGRAAAIAYAREGADIVLNYLPEEQCDAEEVASYIEKAGRKVFLIPGNLEDENFCCQLVEEANKKLGGLDILTLVAGYQKSVDDIEKIKTEDIKKTFTTNVFSLFWLIKAAIPYLPAGSSIITTSSIQAFQPNPDLLDYAATKAAIIAFTRGLGKQLASKGIRVNSVAPGPIWTPLQVTEAQPKGKLAHFGQSTPLQRAGQPVELAGTYVLLASNESSYTTAEVYGVTGGHHTN</sequence>
<dbReference type="FunFam" id="3.40.50.720:FF:000097">
    <property type="entry name" value="SDR family oxidoreductase"/>
    <property type="match status" value="1"/>
</dbReference>
<accession>H1DL11</accession>
<reference evidence="5 6" key="1">
    <citation type="submission" date="2012-01" db="EMBL/GenBank/DDBJ databases">
        <title>The Genome Sequence of Odoribacter laneus YIT 12061.</title>
        <authorList>
            <consortium name="The Broad Institute Genome Sequencing Platform"/>
            <person name="Earl A."/>
            <person name="Ward D."/>
            <person name="Feldgarden M."/>
            <person name="Gevers D."/>
            <person name="Morotomi M."/>
            <person name="Young S.K."/>
            <person name="Zeng Q."/>
            <person name="Gargeya S."/>
            <person name="Fitzgerald M."/>
            <person name="Haas B."/>
            <person name="Abouelleil A."/>
            <person name="Alvarado L."/>
            <person name="Arachchi H.M."/>
            <person name="Berlin A."/>
            <person name="Chapman S.B."/>
            <person name="Gearin G."/>
            <person name="Goldberg J."/>
            <person name="Griggs A."/>
            <person name="Gujja S."/>
            <person name="Hansen M."/>
            <person name="Heiman D."/>
            <person name="Howarth C."/>
            <person name="Larimer J."/>
            <person name="Lui A."/>
            <person name="MacDonald P.J.P."/>
            <person name="McCowen C."/>
            <person name="Montmayeur A."/>
            <person name="Murphy C."/>
            <person name="Neiman D."/>
            <person name="Pearson M."/>
            <person name="Priest M."/>
            <person name="Roberts A."/>
            <person name="Saif S."/>
            <person name="Shea T."/>
            <person name="Sisk P."/>
            <person name="Stolte C."/>
            <person name="Sykes S."/>
            <person name="Wortman J."/>
            <person name="Nusbaum C."/>
            <person name="Birren B."/>
        </authorList>
    </citation>
    <scope>NUCLEOTIDE SEQUENCE [LARGE SCALE GENOMIC DNA]</scope>
    <source>
        <strain evidence="5 6">YIT 12061</strain>
    </source>
</reference>
<dbReference type="Proteomes" id="UP000004892">
    <property type="component" value="Unassembled WGS sequence"/>
</dbReference>
<dbReference type="PRINTS" id="PR00081">
    <property type="entry name" value="GDHRDH"/>
</dbReference>
<gene>
    <name evidence="5" type="ORF">HMPREF9449_02947</name>
</gene>
<dbReference type="PRINTS" id="PR00080">
    <property type="entry name" value="SDRFAMILY"/>
</dbReference>
<keyword evidence="2" id="KW-0560">Oxidoreductase</keyword>
<evidence type="ECO:0000256" key="2">
    <source>
        <dbReference type="ARBA" id="ARBA00023002"/>
    </source>
</evidence>
<dbReference type="Gene3D" id="3.40.50.720">
    <property type="entry name" value="NAD(P)-binding Rossmann-like Domain"/>
    <property type="match status" value="1"/>
</dbReference>
<evidence type="ECO:0000256" key="3">
    <source>
        <dbReference type="ARBA" id="ARBA00067437"/>
    </source>
</evidence>
<dbReference type="InterPro" id="IPR002347">
    <property type="entry name" value="SDR_fam"/>
</dbReference>
<evidence type="ECO:0000256" key="4">
    <source>
        <dbReference type="SAM" id="MobiDB-lite"/>
    </source>
</evidence>
<evidence type="ECO:0000313" key="5">
    <source>
        <dbReference type="EMBL" id="EHP45102.1"/>
    </source>
</evidence>
<dbReference type="HOGENOM" id="CLU_010194_4_0_10"/>
<feature type="compositionally biased region" description="Basic and acidic residues" evidence="4">
    <location>
        <begin position="1"/>
        <end position="10"/>
    </location>
</feature>
<dbReference type="InterPro" id="IPR036291">
    <property type="entry name" value="NAD(P)-bd_dom_sf"/>
</dbReference>
<dbReference type="PROSITE" id="PS00061">
    <property type="entry name" value="ADH_SHORT"/>
    <property type="match status" value="1"/>
</dbReference>
<protein>
    <recommendedName>
        <fullName evidence="3">Uncharacterized oxidoreductase YghA</fullName>
    </recommendedName>
</protein>
<dbReference type="RefSeq" id="WP_009138090.1">
    <property type="nucleotide sequence ID" value="NZ_JH594598.1"/>
</dbReference>
<dbReference type="EMBL" id="ADMC01000034">
    <property type="protein sequence ID" value="EHP45102.1"/>
    <property type="molecule type" value="Genomic_DNA"/>
</dbReference>
<comment type="similarity">
    <text evidence="1">Belongs to the short-chain dehydrogenases/reductases (SDR) family.</text>
</comment>
<dbReference type="PANTHER" id="PTHR48107:SF16">
    <property type="entry name" value="NADPH-DEPENDENT ALDEHYDE REDUCTASE 1, CHLOROPLASTIC"/>
    <property type="match status" value="1"/>
</dbReference>
<feature type="region of interest" description="Disordered" evidence="4">
    <location>
        <begin position="1"/>
        <end position="46"/>
    </location>
</feature>
<dbReference type="InterPro" id="IPR020904">
    <property type="entry name" value="Sc_DH/Rdtase_CS"/>
</dbReference>
<keyword evidence="6" id="KW-1185">Reference proteome</keyword>
<proteinExistence type="inferred from homology"/>
<dbReference type="Pfam" id="PF13561">
    <property type="entry name" value="adh_short_C2"/>
    <property type="match status" value="1"/>
</dbReference>
<organism evidence="5 6">
    <name type="scientific">Odoribacter laneus YIT 12061</name>
    <dbReference type="NCBI Taxonomy" id="742817"/>
    <lineage>
        <taxon>Bacteria</taxon>
        <taxon>Pseudomonadati</taxon>
        <taxon>Bacteroidota</taxon>
        <taxon>Bacteroidia</taxon>
        <taxon>Bacteroidales</taxon>
        <taxon>Odoribacteraceae</taxon>
        <taxon>Odoribacter</taxon>
    </lineage>
</organism>